<feature type="compositionally biased region" description="Acidic residues" evidence="1">
    <location>
        <begin position="49"/>
        <end position="60"/>
    </location>
</feature>
<feature type="region of interest" description="Disordered" evidence="1">
    <location>
        <begin position="49"/>
        <end position="69"/>
    </location>
</feature>
<comment type="caution">
    <text evidence="2">The sequence shown here is derived from an EMBL/GenBank/DDBJ whole genome shotgun (WGS) entry which is preliminary data.</text>
</comment>
<organism evidence="2 3">
    <name type="scientific">Ramazzottius varieornatus</name>
    <name type="common">Water bear</name>
    <name type="synonym">Tardigrade</name>
    <dbReference type="NCBI Taxonomy" id="947166"/>
    <lineage>
        <taxon>Eukaryota</taxon>
        <taxon>Metazoa</taxon>
        <taxon>Ecdysozoa</taxon>
        <taxon>Tardigrada</taxon>
        <taxon>Eutardigrada</taxon>
        <taxon>Parachela</taxon>
        <taxon>Hypsibioidea</taxon>
        <taxon>Ramazzottiidae</taxon>
        <taxon>Ramazzottius</taxon>
    </lineage>
</organism>
<dbReference type="EMBL" id="BDGG01000004">
    <property type="protein sequence ID" value="GAU97076.1"/>
    <property type="molecule type" value="Genomic_DNA"/>
</dbReference>
<evidence type="ECO:0000256" key="1">
    <source>
        <dbReference type="SAM" id="MobiDB-lite"/>
    </source>
</evidence>
<proteinExistence type="predicted"/>
<gene>
    <name evidence="2" type="primary">RvY_08435-1</name>
    <name evidence="2" type="synonym">RvY_08435.1</name>
    <name evidence="2" type="ORF">RvY_08435</name>
</gene>
<protein>
    <submittedName>
        <fullName evidence="2">Uncharacterized protein</fullName>
    </submittedName>
</protein>
<evidence type="ECO:0000313" key="3">
    <source>
        <dbReference type="Proteomes" id="UP000186922"/>
    </source>
</evidence>
<dbReference type="AlphaFoldDB" id="A0A1D1V5R7"/>
<evidence type="ECO:0000313" key="2">
    <source>
        <dbReference type="EMBL" id="GAU97076.1"/>
    </source>
</evidence>
<dbReference type="Proteomes" id="UP000186922">
    <property type="component" value="Unassembled WGS sequence"/>
</dbReference>
<name>A0A1D1V5R7_RAMVA</name>
<reference evidence="2 3" key="1">
    <citation type="journal article" date="2016" name="Nat. Commun.">
        <title>Extremotolerant tardigrade genome and improved radiotolerance of human cultured cells by tardigrade-unique protein.</title>
        <authorList>
            <person name="Hashimoto T."/>
            <person name="Horikawa D.D."/>
            <person name="Saito Y."/>
            <person name="Kuwahara H."/>
            <person name="Kozuka-Hata H."/>
            <person name="Shin-I T."/>
            <person name="Minakuchi Y."/>
            <person name="Ohishi K."/>
            <person name="Motoyama A."/>
            <person name="Aizu T."/>
            <person name="Enomoto A."/>
            <person name="Kondo K."/>
            <person name="Tanaka S."/>
            <person name="Hara Y."/>
            <person name="Koshikawa S."/>
            <person name="Sagara H."/>
            <person name="Miura T."/>
            <person name="Yokobori S."/>
            <person name="Miyagawa K."/>
            <person name="Suzuki Y."/>
            <person name="Kubo T."/>
            <person name="Oyama M."/>
            <person name="Kohara Y."/>
            <person name="Fujiyama A."/>
            <person name="Arakawa K."/>
            <person name="Katayama T."/>
            <person name="Toyoda A."/>
            <person name="Kunieda T."/>
        </authorList>
    </citation>
    <scope>NUCLEOTIDE SEQUENCE [LARGE SCALE GENOMIC DNA]</scope>
    <source>
        <strain evidence="2 3">YOKOZUNA-1</strain>
    </source>
</reference>
<accession>A0A1D1V5R7</accession>
<sequence length="78" mass="8832">MKNQRLKDLTVDIVIPHSEIAEKYVSDTDFGALVPRLPPTMIVNPADIEIDESEDEPEESDTWKADFDGDDMDFFTGD</sequence>
<keyword evidence="3" id="KW-1185">Reference proteome</keyword>